<evidence type="ECO:0000256" key="1">
    <source>
        <dbReference type="SAM" id="MobiDB-lite"/>
    </source>
</evidence>
<dbReference type="EnsemblMetazoa" id="ASIC007501-RA">
    <property type="protein sequence ID" value="ASIC007501-PA"/>
    <property type="gene ID" value="ASIC007501"/>
</dbReference>
<name>A0A084VPZ8_ANOSI</name>
<evidence type="ECO:0000313" key="4">
    <source>
        <dbReference type="Proteomes" id="UP000030765"/>
    </source>
</evidence>
<sequence>MILAEEGWGRLGAPFSLARQKTIVRCFRPVCHSKPSLAGEESRDRARSDQQRNVREGEVYNHTVKYVPSVGHDDDDDDDD</sequence>
<dbReference type="VEuPathDB" id="VectorBase:ASIC007501"/>
<accession>A0A084VPZ8</accession>
<proteinExistence type="predicted"/>
<dbReference type="EMBL" id="ATLV01015099">
    <property type="status" value="NOT_ANNOTATED_CDS"/>
    <property type="molecule type" value="Genomic_DNA"/>
</dbReference>
<evidence type="ECO:0000313" key="3">
    <source>
        <dbReference type="EnsemblMetazoa" id="ASIC007501-PA"/>
    </source>
</evidence>
<protein>
    <submittedName>
        <fullName evidence="2 3">TetR family transcriptional regulator</fullName>
    </submittedName>
</protein>
<reference evidence="3" key="2">
    <citation type="submission" date="2020-05" db="UniProtKB">
        <authorList>
            <consortium name="EnsemblMetazoa"/>
        </authorList>
    </citation>
    <scope>IDENTIFICATION</scope>
</reference>
<evidence type="ECO:0000313" key="2">
    <source>
        <dbReference type="EMBL" id="KFB40042.1"/>
    </source>
</evidence>
<dbReference type="AlphaFoldDB" id="A0A084VPZ8"/>
<feature type="region of interest" description="Disordered" evidence="1">
    <location>
        <begin position="34"/>
        <end position="80"/>
    </location>
</feature>
<organism evidence="2">
    <name type="scientific">Anopheles sinensis</name>
    <name type="common">Mosquito</name>
    <dbReference type="NCBI Taxonomy" id="74873"/>
    <lineage>
        <taxon>Eukaryota</taxon>
        <taxon>Metazoa</taxon>
        <taxon>Ecdysozoa</taxon>
        <taxon>Arthropoda</taxon>
        <taxon>Hexapoda</taxon>
        <taxon>Insecta</taxon>
        <taxon>Pterygota</taxon>
        <taxon>Neoptera</taxon>
        <taxon>Endopterygota</taxon>
        <taxon>Diptera</taxon>
        <taxon>Nematocera</taxon>
        <taxon>Culicoidea</taxon>
        <taxon>Culicidae</taxon>
        <taxon>Anophelinae</taxon>
        <taxon>Anopheles</taxon>
    </lineage>
</organism>
<reference evidence="2 4" key="1">
    <citation type="journal article" date="2014" name="BMC Genomics">
        <title>Genome sequence of Anopheles sinensis provides insight into genetics basis of mosquito competence for malaria parasites.</title>
        <authorList>
            <person name="Zhou D."/>
            <person name="Zhang D."/>
            <person name="Ding G."/>
            <person name="Shi L."/>
            <person name="Hou Q."/>
            <person name="Ye Y."/>
            <person name="Xu Y."/>
            <person name="Zhou H."/>
            <person name="Xiong C."/>
            <person name="Li S."/>
            <person name="Yu J."/>
            <person name="Hong S."/>
            <person name="Yu X."/>
            <person name="Zou P."/>
            <person name="Chen C."/>
            <person name="Chang X."/>
            <person name="Wang W."/>
            <person name="Lv Y."/>
            <person name="Sun Y."/>
            <person name="Ma L."/>
            <person name="Shen B."/>
            <person name="Zhu C."/>
        </authorList>
    </citation>
    <scope>NUCLEOTIDE SEQUENCE [LARGE SCALE GENOMIC DNA]</scope>
</reference>
<dbReference type="EMBL" id="KE525002">
    <property type="protein sequence ID" value="KFB40042.1"/>
    <property type="molecule type" value="Genomic_DNA"/>
</dbReference>
<gene>
    <name evidence="2" type="ORF">ZHAS_00007501</name>
</gene>
<dbReference type="Proteomes" id="UP000030765">
    <property type="component" value="Unassembled WGS sequence"/>
</dbReference>
<keyword evidence="4" id="KW-1185">Reference proteome</keyword>
<feature type="compositionally biased region" description="Basic and acidic residues" evidence="1">
    <location>
        <begin position="40"/>
        <end position="59"/>
    </location>
</feature>